<accession>A0ACC0EDN0</accession>
<reference evidence="1 2" key="3">
    <citation type="journal article" date="2022" name="Microbiol. Spectr.">
        <title>Folding features and dynamics of 3D genome architecture in plant fungal pathogens.</title>
        <authorList>
            <person name="Xia C."/>
        </authorList>
    </citation>
    <scope>NUCLEOTIDE SEQUENCE [LARGE SCALE GENOMIC DNA]</scope>
    <source>
        <strain evidence="1 2">93-210</strain>
    </source>
</reference>
<name>A0ACC0EDN0_9BASI</name>
<evidence type="ECO:0000313" key="1">
    <source>
        <dbReference type="EMBL" id="KAI7951200.1"/>
    </source>
</evidence>
<dbReference type="Proteomes" id="UP001060170">
    <property type="component" value="Chromosome 7"/>
</dbReference>
<reference evidence="2" key="2">
    <citation type="journal article" date="2018" name="Mol. Plant Microbe Interact.">
        <title>Genome sequence resources for the wheat stripe rust pathogen (Puccinia striiformis f. sp. tritici) and the barley stripe rust pathogen (Puccinia striiformis f. sp. hordei).</title>
        <authorList>
            <person name="Xia C."/>
            <person name="Wang M."/>
            <person name="Yin C."/>
            <person name="Cornejo O.E."/>
            <person name="Hulbert S.H."/>
            <person name="Chen X."/>
        </authorList>
    </citation>
    <scope>NUCLEOTIDE SEQUENCE [LARGE SCALE GENOMIC DNA]</scope>
    <source>
        <strain evidence="2">93-210</strain>
    </source>
</reference>
<organism evidence="1 2">
    <name type="scientific">Puccinia striiformis f. sp. tritici</name>
    <dbReference type="NCBI Taxonomy" id="168172"/>
    <lineage>
        <taxon>Eukaryota</taxon>
        <taxon>Fungi</taxon>
        <taxon>Dikarya</taxon>
        <taxon>Basidiomycota</taxon>
        <taxon>Pucciniomycotina</taxon>
        <taxon>Pucciniomycetes</taxon>
        <taxon>Pucciniales</taxon>
        <taxon>Pucciniaceae</taxon>
        <taxon>Puccinia</taxon>
    </lineage>
</organism>
<evidence type="ECO:0000313" key="2">
    <source>
        <dbReference type="Proteomes" id="UP001060170"/>
    </source>
</evidence>
<gene>
    <name evidence="1" type="ORF">MJO28_006884</name>
</gene>
<comment type="caution">
    <text evidence="1">The sequence shown here is derived from an EMBL/GenBank/DDBJ whole genome shotgun (WGS) entry which is preliminary data.</text>
</comment>
<keyword evidence="2" id="KW-1185">Reference proteome</keyword>
<proteinExistence type="predicted"/>
<protein>
    <submittedName>
        <fullName evidence="1">Uncharacterized protein</fullName>
    </submittedName>
</protein>
<dbReference type="EMBL" id="CM045871">
    <property type="protein sequence ID" value="KAI7951200.1"/>
    <property type="molecule type" value="Genomic_DNA"/>
</dbReference>
<sequence length="91" mass="9849">MYAPICPIGAPSRSYSQPGRKPKKTVPAVVPTSSPPSSRPIDRPEMILALNAFPQGFENLQELIPSTPEYPPGTLSSPSKSQRRKGMVFSP</sequence>
<reference evidence="2" key="1">
    <citation type="journal article" date="2018" name="BMC Genomics">
        <title>Genomic insights into host adaptation between the wheat stripe rust pathogen (Puccinia striiformis f. sp. tritici) and the barley stripe rust pathogen (Puccinia striiformis f. sp. hordei).</title>
        <authorList>
            <person name="Xia C."/>
            <person name="Wang M."/>
            <person name="Yin C."/>
            <person name="Cornejo O.E."/>
            <person name="Hulbert S.H."/>
            <person name="Chen X."/>
        </authorList>
    </citation>
    <scope>NUCLEOTIDE SEQUENCE [LARGE SCALE GENOMIC DNA]</scope>
    <source>
        <strain evidence="2">93-210</strain>
    </source>
</reference>